<keyword evidence="6" id="KW-0808">Transferase</keyword>
<evidence type="ECO:0000256" key="14">
    <source>
        <dbReference type="SAM" id="Phobius"/>
    </source>
</evidence>
<evidence type="ECO:0000256" key="6">
    <source>
        <dbReference type="ARBA" id="ARBA00022679"/>
    </source>
</evidence>
<evidence type="ECO:0000256" key="4">
    <source>
        <dbReference type="ARBA" id="ARBA00022475"/>
    </source>
</evidence>
<gene>
    <name evidence="17" type="ORF">CLOSTMETH_01473</name>
</gene>
<protein>
    <recommendedName>
        <fullName evidence="3">histidine kinase</fullName>
        <ecNumber evidence="3">2.7.13.3</ecNumber>
    </recommendedName>
</protein>
<dbReference type="InterPro" id="IPR003661">
    <property type="entry name" value="HisK_dim/P_dom"/>
</dbReference>
<evidence type="ECO:0000259" key="15">
    <source>
        <dbReference type="PROSITE" id="PS50109"/>
    </source>
</evidence>
<dbReference type="FunFam" id="3.30.565.10:FF:000006">
    <property type="entry name" value="Sensor histidine kinase WalK"/>
    <property type="match status" value="1"/>
</dbReference>
<evidence type="ECO:0000313" key="17">
    <source>
        <dbReference type="EMBL" id="EEG30905.1"/>
    </source>
</evidence>
<dbReference type="InterPro" id="IPR003594">
    <property type="entry name" value="HATPase_dom"/>
</dbReference>
<sequence>MAIKSITQRWALNTLMVILLVLVLANIGFVYNIHNYFYSGAKQMLTSSATSDYNLILLYSSDTTKNITKEIQGMVENFPNKDKMELMSIDYTGRVYSTSSGFKLSDQDVPEDYLQALSNAGTGYSVSKLPSGEKIMAVTRLIPVTNNRFSALRYVVSLEKIDSLIFKSTLLLVAVSLIVLLFVLVSGGFFVNSIVRPVREMSIAVRKIAEGDMSVRIRRQSKDELGQLCESINYMADEISNSEKLKNEFISSVSHELRTPLTAIQGWSETIMSMGVGDLETTKKGMRVISNETGRLSDMVEELLDFSRIQDGRFKLNKDRMDILAELEEAVLIYTEHAHREGKQFIYHDIEMLPFIFGDRNRIRQVFINIIDNALKYSDAGDTVTVKAEADDANIIITVSDTGCGIAEKDLPLVKEKFYKANNTRRGSGIGLAVAVEIVSMHDGALEIDSEEGVGTTVTITLPIDKGQLDQTTVEFTAVEPTTEIQI</sequence>
<dbReference type="PROSITE" id="PS50885">
    <property type="entry name" value="HAMP"/>
    <property type="match status" value="1"/>
</dbReference>
<dbReference type="SMART" id="SM00388">
    <property type="entry name" value="HisKA"/>
    <property type="match status" value="1"/>
</dbReference>
<dbReference type="SMART" id="SM00387">
    <property type="entry name" value="HATPase_c"/>
    <property type="match status" value="1"/>
</dbReference>
<reference evidence="17 18" key="2">
    <citation type="submission" date="2009-02" db="EMBL/GenBank/DDBJ databases">
        <title>Draft genome sequence of Clostridium methylpentosum (DSM 5476).</title>
        <authorList>
            <person name="Sudarsanam P."/>
            <person name="Ley R."/>
            <person name="Guruge J."/>
            <person name="Turnbaugh P.J."/>
            <person name="Mahowald M."/>
            <person name="Liep D."/>
            <person name="Gordon J."/>
        </authorList>
    </citation>
    <scope>NUCLEOTIDE SEQUENCE [LARGE SCALE GENOMIC DNA]</scope>
    <source>
        <strain evidence="17 18">DSM 5476</strain>
    </source>
</reference>
<evidence type="ECO:0000256" key="3">
    <source>
        <dbReference type="ARBA" id="ARBA00012438"/>
    </source>
</evidence>
<dbReference type="InterPro" id="IPR005467">
    <property type="entry name" value="His_kinase_dom"/>
</dbReference>
<proteinExistence type="predicted"/>
<dbReference type="FunFam" id="1.10.287.130:FF:000001">
    <property type="entry name" value="Two-component sensor histidine kinase"/>
    <property type="match status" value="1"/>
</dbReference>
<dbReference type="GO" id="GO:0005524">
    <property type="term" value="F:ATP binding"/>
    <property type="evidence" value="ECO:0007669"/>
    <property type="project" value="UniProtKB-KW"/>
</dbReference>
<keyword evidence="11 14" id="KW-1133">Transmembrane helix</keyword>
<comment type="subcellular location">
    <subcellularLocation>
        <location evidence="2">Cell membrane</location>
        <topology evidence="2">Multi-pass membrane protein</topology>
    </subcellularLocation>
</comment>
<dbReference type="EC" id="2.7.13.3" evidence="3"/>
<evidence type="ECO:0000259" key="16">
    <source>
        <dbReference type="PROSITE" id="PS50885"/>
    </source>
</evidence>
<keyword evidence="12" id="KW-0902">Two-component regulatory system</keyword>
<dbReference type="Proteomes" id="UP000003340">
    <property type="component" value="Unassembled WGS sequence"/>
</dbReference>
<evidence type="ECO:0000313" key="18">
    <source>
        <dbReference type="Proteomes" id="UP000003340"/>
    </source>
</evidence>
<comment type="catalytic activity">
    <reaction evidence="1">
        <text>ATP + protein L-histidine = ADP + protein N-phospho-L-histidine.</text>
        <dbReference type="EC" id="2.7.13.3"/>
    </reaction>
</comment>
<feature type="transmembrane region" description="Helical" evidence="14">
    <location>
        <begin position="12"/>
        <end position="33"/>
    </location>
</feature>
<keyword evidence="4" id="KW-1003">Cell membrane</keyword>
<feature type="transmembrane region" description="Helical" evidence="14">
    <location>
        <begin position="170"/>
        <end position="191"/>
    </location>
</feature>
<keyword evidence="9 17" id="KW-0418">Kinase</keyword>
<dbReference type="SMART" id="SM00304">
    <property type="entry name" value="HAMP"/>
    <property type="match status" value="1"/>
</dbReference>
<evidence type="ECO:0000256" key="10">
    <source>
        <dbReference type="ARBA" id="ARBA00022840"/>
    </source>
</evidence>
<accession>C0ECA4</accession>
<evidence type="ECO:0000256" key="8">
    <source>
        <dbReference type="ARBA" id="ARBA00022741"/>
    </source>
</evidence>
<organism evidence="17 18">
    <name type="scientific">[Clostridium] methylpentosum DSM 5476</name>
    <dbReference type="NCBI Taxonomy" id="537013"/>
    <lineage>
        <taxon>Bacteria</taxon>
        <taxon>Bacillati</taxon>
        <taxon>Bacillota</taxon>
        <taxon>Clostridia</taxon>
        <taxon>Eubacteriales</taxon>
        <taxon>Oscillospiraceae</taxon>
        <taxon>Oscillospiraceae incertae sedis</taxon>
    </lineage>
</organism>
<name>C0ECA4_9FIRM</name>
<evidence type="ECO:0000256" key="12">
    <source>
        <dbReference type="ARBA" id="ARBA00023012"/>
    </source>
</evidence>
<keyword evidence="10" id="KW-0067">ATP-binding</keyword>
<comment type="caution">
    <text evidence="17">The sequence shown here is derived from an EMBL/GenBank/DDBJ whole genome shotgun (WGS) entry which is preliminary data.</text>
</comment>
<dbReference type="InterPro" id="IPR003660">
    <property type="entry name" value="HAMP_dom"/>
</dbReference>
<dbReference type="Pfam" id="PF00512">
    <property type="entry name" value="HisKA"/>
    <property type="match status" value="1"/>
</dbReference>
<dbReference type="Gene3D" id="1.10.287.130">
    <property type="match status" value="1"/>
</dbReference>
<dbReference type="Gene3D" id="3.30.565.10">
    <property type="entry name" value="Histidine kinase-like ATPase, C-terminal domain"/>
    <property type="match status" value="1"/>
</dbReference>
<evidence type="ECO:0000256" key="9">
    <source>
        <dbReference type="ARBA" id="ARBA00022777"/>
    </source>
</evidence>
<evidence type="ECO:0000256" key="2">
    <source>
        <dbReference type="ARBA" id="ARBA00004651"/>
    </source>
</evidence>
<dbReference type="CDD" id="cd00082">
    <property type="entry name" value="HisKA"/>
    <property type="match status" value="1"/>
</dbReference>
<keyword evidence="8" id="KW-0547">Nucleotide-binding</keyword>
<reference evidence="17 18" key="1">
    <citation type="submission" date="2009-01" db="EMBL/GenBank/DDBJ databases">
        <authorList>
            <person name="Fulton L."/>
            <person name="Clifton S."/>
            <person name="Fulton B."/>
            <person name="Xu J."/>
            <person name="Minx P."/>
            <person name="Pepin K.H."/>
            <person name="Johnson M."/>
            <person name="Bhonagiri V."/>
            <person name="Nash W.E."/>
            <person name="Mardis E.R."/>
            <person name="Wilson R.K."/>
        </authorList>
    </citation>
    <scope>NUCLEOTIDE SEQUENCE [LARGE SCALE GENOMIC DNA]</scope>
    <source>
        <strain evidence="17 18">DSM 5476</strain>
    </source>
</reference>
<dbReference type="PANTHER" id="PTHR45528">
    <property type="entry name" value="SENSOR HISTIDINE KINASE CPXA"/>
    <property type="match status" value="1"/>
</dbReference>
<feature type="domain" description="HAMP" evidence="16">
    <location>
        <begin position="192"/>
        <end position="244"/>
    </location>
</feature>
<evidence type="ECO:0000256" key="7">
    <source>
        <dbReference type="ARBA" id="ARBA00022692"/>
    </source>
</evidence>
<keyword evidence="5" id="KW-0597">Phosphoprotein</keyword>
<dbReference type="HOGENOM" id="CLU_000445_89_6_9"/>
<dbReference type="EMBL" id="ACEC01000047">
    <property type="protein sequence ID" value="EEG30905.1"/>
    <property type="molecule type" value="Genomic_DNA"/>
</dbReference>
<dbReference type="Pfam" id="PF02518">
    <property type="entry name" value="HATPase_c"/>
    <property type="match status" value="1"/>
</dbReference>
<dbReference type="SUPFAM" id="SSF47384">
    <property type="entry name" value="Homodimeric domain of signal transducing histidine kinase"/>
    <property type="match status" value="1"/>
</dbReference>
<dbReference type="STRING" id="537013.CLOSTMETH_01473"/>
<keyword evidence="13 14" id="KW-0472">Membrane</keyword>
<evidence type="ECO:0000256" key="5">
    <source>
        <dbReference type="ARBA" id="ARBA00022553"/>
    </source>
</evidence>
<dbReference type="SUPFAM" id="SSF55874">
    <property type="entry name" value="ATPase domain of HSP90 chaperone/DNA topoisomerase II/histidine kinase"/>
    <property type="match status" value="1"/>
</dbReference>
<dbReference type="InterPro" id="IPR050398">
    <property type="entry name" value="HssS/ArlS-like"/>
</dbReference>
<dbReference type="InterPro" id="IPR036890">
    <property type="entry name" value="HATPase_C_sf"/>
</dbReference>
<dbReference type="PROSITE" id="PS50109">
    <property type="entry name" value="HIS_KIN"/>
    <property type="match status" value="1"/>
</dbReference>
<dbReference type="eggNOG" id="COG3850">
    <property type="taxonomic scope" value="Bacteria"/>
</dbReference>
<dbReference type="SUPFAM" id="SSF158472">
    <property type="entry name" value="HAMP domain-like"/>
    <property type="match status" value="1"/>
</dbReference>
<feature type="domain" description="Histidine kinase" evidence="15">
    <location>
        <begin position="252"/>
        <end position="466"/>
    </location>
</feature>
<keyword evidence="7 14" id="KW-0812">Transmembrane</keyword>
<evidence type="ECO:0000256" key="11">
    <source>
        <dbReference type="ARBA" id="ARBA00022989"/>
    </source>
</evidence>
<dbReference type="AlphaFoldDB" id="C0ECA4"/>
<dbReference type="GO" id="GO:0005886">
    <property type="term" value="C:plasma membrane"/>
    <property type="evidence" value="ECO:0007669"/>
    <property type="project" value="UniProtKB-SubCell"/>
</dbReference>
<dbReference type="GO" id="GO:0000155">
    <property type="term" value="F:phosphorelay sensor kinase activity"/>
    <property type="evidence" value="ECO:0007669"/>
    <property type="project" value="InterPro"/>
</dbReference>
<dbReference type="InterPro" id="IPR036097">
    <property type="entry name" value="HisK_dim/P_sf"/>
</dbReference>
<dbReference type="Pfam" id="PF00672">
    <property type="entry name" value="HAMP"/>
    <property type="match status" value="1"/>
</dbReference>
<keyword evidence="18" id="KW-1185">Reference proteome</keyword>
<dbReference type="InterPro" id="IPR004358">
    <property type="entry name" value="Sig_transdc_His_kin-like_C"/>
</dbReference>
<dbReference type="Gene3D" id="6.10.340.10">
    <property type="match status" value="1"/>
</dbReference>
<evidence type="ECO:0000256" key="1">
    <source>
        <dbReference type="ARBA" id="ARBA00000085"/>
    </source>
</evidence>
<dbReference type="eggNOG" id="COG2205">
    <property type="taxonomic scope" value="Bacteria"/>
</dbReference>
<dbReference type="PRINTS" id="PR00344">
    <property type="entry name" value="BCTRLSENSOR"/>
</dbReference>
<dbReference type="CDD" id="cd06225">
    <property type="entry name" value="HAMP"/>
    <property type="match status" value="1"/>
</dbReference>
<dbReference type="PANTHER" id="PTHR45528:SF1">
    <property type="entry name" value="SENSOR HISTIDINE KINASE CPXA"/>
    <property type="match status" value="1"/>
</dbReference>
<evidence type="ECO:0000256" key="13">
    <source>
        <dbReference type="ARBA" id="ARBA00023136"/>
    </source>
</evidence>